<keyword evidence="1" id="KW-0472">Membrane</keyword>
<dbReference type="EMBL" id="BMJD01000078">
    <property type="protein sequence ID" value="GGB62747.1"/>
    <property type="molecule type" value="Genomic_DNA"/>
</dbReference>
<feature type="transmembrane region" description="Helical" evidence="1">
    <location>
        <begin position="16"/>
        <end position="34"/>
    </location>
</feature>
<gene>
    <name evidence="2" type="ORF">GCM10011409_44880</name>
</gene>
<sequence>MIHTGSGITKFKEYLWMRYAIFSNISVQGVRMYFLNRNIWKKYQ</sequence>
<dbReference type="RefSeq" id="WP_371871425.1">
    <property type="nucleotide sequence ID" value="NZ_BMJD01000078.1"/>
</dbReference>
<evidence type="ECO:0000313" key="2">
    <source>
        <dbReference type="EMBL" id="GGB62747.1"/>
    </source>
</evidence>
<dbReference type="AlphaFoldDB" id="A0A9W5U2G0"/>
<accession>A0A9W5U2G0</accession>
<dbReference type="InterPro" id="IPR048146">
    <property type="entry name" value="RAxF_45-like"/>
</dbReference>
<reference evidence="2" key="1">
    <citation type="journal article" date="2014" name="Int. J. Syst. Evol. Microbiol.">
        <title>Complete genome sequence of Corynebacterium casei LMG S-19264T (=DSM 44701T), isolated from a smear-ripened cheese.</title>
        <authorList>
            <consortium name="US DOE Joint Genome Institute (JGI-PGF)"/>
            <person name="Walter F."/>
            <person name="Albersmeier A."/>
            <person name="Kalinowski J."/>
            <person name="Ruckert C."/>
        </authorList>
    </citation>
    <scope>NUCLEOTIDE SEQUENCE</scope>
    <source>
        <strain evidence="2">CGMCC 1.15454</strain>
    </source>
</reference>
<evidence type="ECO:0000256" key="1">
    <source>
        <dbReference type="SAM" id="Phobius"/>
    </source>
</evidence>
<keyword evidence="1" id="KW-0812">Transmembrane</keyword>
<keyword evidence="1" id="KW-1133">Transmembrane helix</keyword>
<protein>
    <submittedName>
        <fullName evidence="2">Uncharacterized protein</fullName>
    </submittedName>
</protein>
<comment type="caution">
    <text evidence="2">The sequence shown here is derived from an EMBL/GenBank/DDBJ whole genome shotgun (WGS) entry which is preliminary data.</text>
</comment>
<keyword evidence="3" id="KW-1185">Reference proteome</keyword>
<dbReference type="NCBIfam" id="NF041642">
    <property type="entry name" value="RAxF_45"/>
    <property type="match status" value="1"/>
</dbReference>
<proteinExistence type="predicted"/>
<evidence type="ECO:0000313" key="3">
    <source>
        <dbReference type="Proteomes" id="UP000621492"/>
    </source>
</evidence>
<reference evidence="2" key="2">
    <citation type="submission" date="2020-09" db="EMBL/GenBank/DDBJ databases">
        <authorList>
            <person name="Sun Q."/>
            <person name="Zhou Y."/>
        </authorList>
    </citation>
    <scope>NUCLEOTIDE SEQUENCE</scope>
    <source>
        <strain evidence="2">CGMCC 1.15454</strain>
    </source>
</reference>
<dbReference type="Proteomes" id="UP000621492">
    <property type="component" value="Unassembled WGS sequence"/>
</dbReference>
<name>A0A9W5U2G0_9BACI</name>
<organism evidence="2 3">
    <name type="scientific">Lentibacillus populi</name>
    <dbReference type="NCBI Taxonomy" id="1827502"/>
    <lineage>
        <taxon>Bacteria</taxon>
        <taxon>Bacillati</taxon>
        <taxon>Bacillota</taxon>
        <taxon>Bacilli</taxon>
        <taxon>Bacillales</taxon>
        <taxon>Bacillaceae</taxon>
        <taxon>Lentibacillus</taxon>
    </lineage>
</organism>